<keyword evidence="3 5" id="KW-0326">Glycosidase</keyword>
<dbReference type="PRINTS" id="PR00742">
    <property type="entry name" value="GLHYDRLASE35"/>
</dbReference>
<keyword evidence="2 5" id="KW-0378">Hydrolase</keyword>
<reference evidence="11" key="1">
    <citation type="submission" date="2025-08" db="UniProtKB">
        <authorList>
            <consortium name="RefSeq"/>
        </authorList>
    </citation>
    <scope>IDENTIFICATION</scope>
    <source>
        <tissue evidence="11">Gonad</tissue>
    </source>
</reference>
<sequence>MATEGTERTGLVAEGENFTLDGKPVQLLSGAIHYFRVPREYWRDRMLKLKACGLNTLETYVCWNLHEPEKGKFDFTGMLDIAAYLREAANLGLWVIFRPGPYICAEWDYGGLPSWLLRDPNMQVRTTYQPYMEAVERFFDALLPIVKPFQYKEGGPIIAVQVENEYGSYARDDKYLTAVKQAIQKRGIEELLLTSDGGDIGRLARGCIPGVLMTANFNFNPKKQLGALKKIQPNRPMMVMEFWSGWFDHWGRDHHKLHVEKFEQLLGDILRLRSSVNFYMFHGGTNFGFMNGANYINGYKPDVTSYDYDAPLSEAGDPTPKYHKTRELLQTLAMEGAVPSELPDVPPATEKSSYGPFPVEKYITFEDALKVLGEPIRSEKVMSMEMLPINNDNGQSYGYILYRHKLTHTPATESVTLKCDVRDRAQIFVNGKESGMLNWRVGEITLSGLKENDILDILVENQGRVNFAQTMDGVKKFVLESVTGVNRGDALLDQRKGLVGEVLLNTAPLETWEIFPLELKPEFQTRYKIHPDWKELTDAAEIPFPSFHLINFSIPEDPKDTFLDMKKGWGKGVAILNGFNLGRYWHIGPQETLYVPAPFLKQGDNQLLLFEQHVPYKEVFFTDTPRLGKEKEVSCVPL</sequence>
<feature type="active site" description="Nucleophile" evidence="4">
    <location>
        <position position="241"/>
    </location>
</feature>
<evidence type="ECO:0000256" key="6">
    <source>
        <dbReference type="RuleBase" id="RU003679"/>
    </source>
</evidence>
<name>A0A6P5A7D2_BRABE</name>
<evidence type="ECO:0000256" key="2">
    <source>
        <dbReference type="ARBA" id="ARBA00022801"/>
    </source>
</evidence>
<evidence type="ECO:0000256" key="3">
    <source>
        <dbReference type="ARBA" id="ARBA00023295"/>
    </source>
</evidence>
<dbReference type="FunFam" id="2.60.120.260:FF:000049">
    <property type="entry name" value="Beta-galactosidase"/>
    <property type="match status" value="1"/>
</dbReference>
<dbReference type="RefSeq" id="XP_019645468.1">
    <property type="nucleotide sequence ID" value="XM_019789909.1"/>
</dbReference>
<evidence type="ECO:0000313" key="10">
    <source>
        <dbReference type="Proteomes" id="UP000515135"/>
    </source>
</evidence>
<dbReference type="InterPro" id="IPR048913">
    <property type="entry name" value="BetaGal_gal-bd"/>
</dbReference>
<dbReference type="InterPro" id="IPR017853">
    <property type="entry name" value="GH"/>
</dbReference>
<evidence type="ECO:0000256" key="5">
    <source>
        <dbReference type="RuleBase" id="RU000675"/>
    </source>
</evidence>
<dbReference type="Gene3D" id="3.20.20.80">
    <property type="entry name" value="Glycosidases"/>
    <property type="match status" value="1"/>
</dbReference>
<dbReference type="InterPro" id="IPR048912">
    <property type="entry name" value="BetaGal1-like_ABD1"/>
</dbReference>
<dbReference type="PANTHER" id="PTHR23421">
    <property type="entry name" value="BETA-GALACTOSIDASE RELATED"/>
    <property type="match status" value="1"/>
</dbReference>
<dbReference type="GO" id="GO:0005975">
    <property type="term" value="P:carbohydrate metabolic process"/>
    <property type="evidence" value="ECO:0007669"/>
    <property type="project" value="InterPro"/>
</dbReference>
<dbReference type="InterPro" id="IPR001944">
    <property type="entry name" value="Glycoside_Hdrlase_35"/>
</dbReference>
<dbReference type="GO" id="GO:0004565">
    <property type="term" value="F:beta-galactosidase activity"/>
    <property type="evidence" value="ECO:0007669"/>
    <property type="project" value="UniProtKB-EC"/>
</dbReference>
<dbReference type="PROSITE" id="PS01182">
    <property type="entry name" value="GLYCOSYL_HYDROL_F35"/>
    <property type="match status" value="1"/>
</dbReference>
<evidence type="ECO:0000259" key="8">
    <source>
        <dbReference type="Pfam" id="PF21317"/>
    </source>
</evidence>
<dbReference type="Pfam" id="PF01301">
    <property type="entry name" value="Glyco_hydro_35"/>
    <property type="match status" value="1"/>
</dbReference>
<evidence type="ECO:0000313" key="11">
    <source>
        <dbReference type="RefSeq" id="XP_019645468.1"/>
    </source>
</evidence>
<dbReference type="KEGG" id="bbel:109486194"/>
<dbReference type="SUPFAM" id="SSF49785">
    <property type="entry name" value="Galactose-binding domain-like"/>
    <property type="match status" value="1"/>
</dbReference>
<dbReference type="FunFam" id="3.20.20.80:FF:000036">
    <property type="entry name" value="Beta-galactosidase"/>
    <property type="match status" value="1"/>
</dbReference>
<dbReference type="Proteomes" id="UP000515135">
    <property type="component" value="Unplaced"/>
</dbReference>
<dbReference type="InterPro" id="IPR008979">
    <property type="entry name" value="Galactose-bd-like_sf"/>
</dbReference>
<organism evidence="10 11">
    <name type="scientific">Branchiostoma belcheri</name>
    <name type="common">Amphioxus</name>
    <dbReference type="NCBI Taxonomy" id="7741"/>
    <lineage>
        <taxon>Eukaryota</taxon>
        <taxon>Metazoa</taxon>
        <taxon>Chordata</taxon>
        <taxon>Cephalochordata</taxon>
        <taxon>Leptocardii</taxon>
        <taxon>Amphioxiformes</taxon>
        <taxon>Branchiostomatidae</taxon>
        <taxon>Branchiostoma</taxon>
    </lineage>
</organism>
<evidence type="ECO:0000256" key="1">
    <source>
        <dbReference type="ARBA" id="ARBA00009809"/>
    </source>
</evidence>
<dbReference type="OrthoDB" id="1657402at2759"/>
<evidence type="ECO:0000256" key="4">
    <source>
        <dbReference type="PIRSR" id="PIRSR006336-1"/>
    </source>
</evidence>
<dbReference type="Gene3D" id="2.60.120.260">
    <property type="entry name" value="Galactose-binding domain-like"/>
    <property type="match status" value="2"/>
</dbReference>
<dbReference type="AlphaFoldDB" id="A0A6P5A7D2"/>
<dbReference type="SUPFAM" id="SSF51445">
    <property type="entry name" value="(Trans)glycosidases"/>
    <property type="match status" value="1"/>
</dbReference>
<evidence type="ECO:0000259" key="9">
    <source>
        <dbReference type="Pfam" id="PF21467"/>
    </source>
</evidence>
<comment type="catalytic activity">
    <reaction evidence="5">
        <text>Hydrolysis of terminal non-reducing beta-D-galactose residues in beta-D-galactosides.</text>
        <dbReference type="EC" id="3.2.1.23"/>
    </reaction>
</comment>
<protein>
    <recommendedName>
        <fullName evidence="5">Beta-galactosidase</fullName>
        <ecNumber evidence="5">3.2.1.23</ecNumber>
    </recommendedName>
</protein>
<gene>
    <name evidence="11" type="primary">LOC109486194</name>
</gene>
<dbReference type="Pfam" id="PF21317">
    <property type="entry name" value="BetaGal_ABD_1"/>
    <property type="match status" value="1"/>
</dbReference>
<dbReference type="GeneID" id="109486194"/>
<proteinExistence type="inferred from homology"/>
<dbReference type="PIRSF" id="PIRSF006336">
    <property type="entry name" value="B-gal"/>
    <property type="match status" value="1"/>
</dbReference>
<dbReference type="EC" id="3.2.1.23" evidence="5"/>
<accession>A0A6P5A7D2</accession>
<feature type="domain" description="Beta-galactosidase galactose-binding" evidence="9">
    <location>
        <begin position="545"/>
        <end position="605"/>
    </location>
</feature>
<dbReference type="InterPro" id="IPR031330">
    <property type="entry name" value="Gly_Hdrlase_35_cat"/>
</dbReference>
<feature type="domain" description="Glycoside hydrolase 35 catalytic" evidence="7">
    <location>
        <begin position="18"/>
        <end position="331"/>
    </location>
</feature>
<comment type="similarity">
    <text evidence="1 6">Belongs to the glycosyl hydrolase 35 family.</text>
</comment>
<evidence type="ECO:0000259" key="7">
    <source>
        <dbReference type="Pfam" id="PF01301"/>
    </source>
</evidence>
<feature type="active site" description="Proton donor" evidence="4">
    <location>
        <position position="165"/>
    </location>
</feature>
<dbReference type="InterPro" id="IPR019801">
    <property type="entry name" value="Glyco_hydro_35_CS"/>
</dbReference>
<dbReference type="InterPro" id="IPR026283">
    <property type="entry name" value="B-gal_1-like"/>
</dbReference>
<feature type="domain" description="Beta-galactosidase 1-like first all-beta" evidence="8">
    <location>
        <begin position="394"/>
        <end position="476"/>
    </location>
</feature>
<keyword evidence="10" id="KW-1185">Reference proteome</keyword>
<dbReference type="Pfam" id="PF21467">
    <property type="entry name" value="BetaGal_gal-bd"/>
    <property type="match status" value="1"/>
</dbReference>